<dbReference type="SUPFAM" id="SSF57884">
    <property type="entry name" value="Ada DNA repair protein, N-terminal domain (N-Ada 10)"/>
    <property type="match status" value="1"/>
</dbReference>
<organism evidence="3 4">
    <name type="scientific">Niabella yanshanensis</name>
    <dbReference type="NCBI Taxonomy" id="577386"/>
    <lineage>
        <taxon>Bacteria</taxon>
        <taxon>Pseudomonadati</taxon>
        <taxon>Bacteroidota</taxon>
        <taxon>Chitinophagia</taxon>
        <taxon>Chitinophagales</taxon>
        <taxon>Chitinophagaceae</taxon>
        <taxon>Niabella</taxon>
    </lineage>
</organism>
<gene>
    <name evidence="3" type="ORF">U0035_19545</name>
</gene>
<feature type="domain" description="Ada DNA repair metal-binding" evidence="2">
    <location>
        <begin position="25"/>
        <end position="68"/>
    </location>
</feature>
<dbReference type="InterPro" id="IPR035451">
    <property type="entry name" value="Ada-like_dom_sf"/>
</dbReference>
<evidence type="ECO:0000259" key="2">
    <source>
        <dbReference type="Pfam" id="PF02805"/>
    </source>
</evidence>
<proteinExistence type="predicted"/>
<dbReference type="Gene3D" id="3.40.10.10">
    <property type="entry name" value="DNA Methylphosphotriester Repair Domain"/>
    <property type="match status" value="1"/>
</dbReference>
<dbReference type="RefSeq" id="WP_114790617.1">
    <property type="nucleotide sequence ID" value="NZ_CP139960.1"/>
</dbReference>
<accession>A0ABZ0W3L7</accession>
<dbReference type="EMBL" id="CP139960">
    <property type="protein sequence ID" value="WQD37863.1"/>
    <property type="molecule type" value="Genomic_DNA"/>
</dbReference>
<sequence>MIRHAAISDSALRSWIRSGKISWGGHQQLKIYGVLNCTTGKKMKRTNRVFFASEQEALRNGYRPCGHCMRAAYKKWKYGSL</sequence>
<reference evidence="3 4" key="1">
    <citation type="submission" date="2023-12" db="EMBL/GenBank/DDBJ databases">
        <title>Genome sequencing and assembly of bacterial species from a model synthetic community.</title>
        <authorList>
            <person name="Hogle S.L."/>
        </authorList>
    </citation>
    <scope>NUCLEOTIDE SEQUENCE [LARGE SCALE GENOMIC DNA]</scope>
    <source>
        <strain evidence="3 4">HAMBI_3031</strain>
    </source>
</reference>
<keyword evidence="4" id="KW-1185">Reference proteome</keyword>
<dbReference type="Pfam" id="PF02805">
    <property type="entry name" value="Ada_Zn_binding"/>
    <property type="match status" value="1"/>
</dbReference>
<evidence type="ECO:0000256" key="1">
    <source>
        <dbReference type="ARBA" id="ARBA00023159"/>
    </source>
</evidence>
<evidence type="ECO:0000313" key="4">
    <source>
        <dbReference type="Proteomes" id="UP001325680"/>
    </source>
</evidence>
<dbReference type="Proteomes" id="UP001325680">
    <property type="component" value="Chromosome"/>
</dbReference>
<keyword evidence="1" id="KW-0010">Activator</keyword>
<evidence type="ECO:0000313" key="3">
    <source>
        <dbReference type="EMBL" id="WQD37863.1"/>
    </source>
</evidence>
<protein>
    <submittedName>
        <fullName evidence="3">Ada metal-binding domain-containing protein</fullName>
    </submittedName>
</protein>
<dbReference type="InterPro" id="IPR004026">
    <property type="entry name" value="Ada_DNA_repair_Zn-bd"/>
</dbReference>
<name>A0ABZ0W3L7_9BACT</name>